<dbReference type="GO" id="GO:0009424">
    <property type="term" value="C:bacterial-type flagellum hook"/>
    <property type="evidence" value="ECO:0007669"/>
    <property type="project" value="TreeGrafter"/>
</dbReference>
<dbReference type="InterPro" id="IPR011491">
    <property type="entry name" value="FlgE_D2"/>
</dbReference>
<dbReference type="PANTHER" id="PTHR30435:SF1">
    <property type="entry name" value="FLAGELLAR HOOK PROTEIN FLGE"/>
    <property type="match status" value="1"/>
</dbReference>
<dbReference type="OrthoDB" id="8578401at2"/>
<dbReference type="InterPro" id="IPR020013">
    <property type="entry name" value="Flagellar_FlgE/F/G"/>
</dbReference>
<dbReference type="Gene3D" id="2.60.98.20">
    <property type="entry name" value="Flagellar hook protein FlgE"/>
    <property type="match status" value="1"/>
</dbReference>
<keyword evidence="4 5" id="KW-0975">Bacterial flagellum</keyword>
<gene>
    <name evidence="10" type="ORF">DFP86_10654</name>
</gene>
<dbReference type="InterPro" id="IPR053967">
    <property type="entry name" value="LlgE_F_G-like_D1"/>
</dbReference>
<dbReference type="Pfam" id="PF00460">
    <property type="entry name" value="Flg_bb_rod"/>
    <property type="match status" value="1"/>
</dbReference>
<dbReference type="InterPro" id="IPR037925">
    <property type="entry name" value="FlgE/F/G-like"/>
</dbReference>
<dbReference type="Pfam" id="PF07559">
    <property type="entry name" value="FlgE_D2"/>
    <property type="match status" value="1"/>
</dbReference>
<dbReference type="NCBIfam" id="TIGR03506">
    <property type="entry name" value="FlgEFG_subfam"/>
    <property type="match status" value="1"/>
</dbReference>
<evidence type="ECO:0000313" key="11">
    <source>
        <dbReference type="Proteomes" id="UP000295611"/>
    </source>
</evidence>
<evidence type="ECO:0000256" key="4">
    <source>
        <dbReference type="ARBA" id="ARBA00023143"/>
    </source>
</evidence>
<evidence type="ECO:0000256" key="3">
    <source>
        <dbReference type="ARBA" id="ARBA00019015"/>
    </source>
</evidence>
<evidence type="ECO:0000259" key="9">
    <source>
        <dbReference type="Pfam" id="PF22692"/>
    </source>
</evidence>
<dbReference type="Pfam" id="PF06429">
    <property type="entry name" value="Flg_bbr_C"/>
    <property type="match status" value="1"/>
</dbReference>
<keyword evidence="10" id="KW-0966">Cell projection</keyword>
<keyword evidence="10" id="KW-0282">Flagellum</keyword>
<evidence type="ECO:0000259" key="7">
    <source>
        <dbReference type="Pfam" id="PF06429"/>
    </source>
</evidence>
<reference evidence="10 11" key="1">
    <citation type="submission" date="2019-03" db="EMBL/GenBank/DDBJ databases">
        <title>Genomic Encyclopedia of Type Strains, Phase III (KMG-III): the genomes of soil and plant-associated and newly described type strains.</title>
        <authorList>
            <person name="Whitman W."/>
        </authorList>
    </citation>
    <scope>NUCLEOTIDE SEQUENCE [LARGE SCALE GENOMIC DNA]</scope>
    <source>
        <strain evidence="10 11">CECT 8976</strain>
    </source>
</reference>
<keyword evidence="10" id="KW-0969">Cilium</keyword>
<evidence type="ECO:0000259" key="8">
    <source>
        <dbReference type="Pfam" id="PF07559"/>
    </source>
</evidence>
<feature type="domain" description="Flagellar hook protein FlgE/F/G-like D1" evidence="9">
    <location>
        <begin position="83"/>
        <end position="126"/>
    </location>
</feature>
<organism evidence="10 11">
    <name type="scientific">Paludibacterium purpuratum</name>
    <dbReference type="NCBI Taxonomy" id="1144873"/>
    <lineage>
        <taxon>Bacteria</taxon>
        <taxon>Pseudomonadati</taxon>
        <taxon>Pseudomonadota</taxon>
        <taxon>Betaproteobacteria</taxon>
        <taxon>Neisseriales</taxon>
        <taxon>Chromobacteriaceae</taxon>
        <taxon>Paludibacterium</taxon>
    </lineage>
</organism>
<sequence>MGFQQGLSGLNAASKQLDVIGNNIANASTVGFKGSRAEFGDMYANSFYGVSATQAGIGVQTLDVAQQMTQGNITTTNNNLDIAINNNGFFMVKTGASTSGTSTGTLEYTRNGEFQVDNQGYIVNGADRLQGWVANNGTVTQGATGDLQLQTALIAPNKTTKIAMGVNLDSRSTPPAVAFNPTVPASYNWSNSTAVYDSLGNAHNLTIYYVKGTPTAAGTPWTAYTYVDGSATATPSYSIGFNTSGALDAATTAAQPLAVSFTPASPTGSASPIAFTLNYTGSTQYGQTAGTTSLTNDGYAAGTVASINIDSTGIMQATYTNGQTKTIGQIALANFTNQQGLQPLGNNRWQQTFSSGPAQVNAPGSGTAGTLRDSALEASNVDLTTELVNLITAQRYYQANAQTIKAEDTIQQTLVNL</sequence>
<comment type="subcellular location">
    <subcellularLocation>
        <location evidence="1 5">Bacterial flagellum basal body</location>
    </subcellularLocation>
</comment>
<comment type="function">
    <text evidence="5">A flexible structure which links the flagellar filament to the drive apparatus in the basal body.</text>
</comment>
<dbReference type="InterPro" id="IPR019776">
    <property type="entry name" value="Flagellar_basal_body_rod_CS"/>
</dbReference>
<keyword evidence="11" id="KW-1185">Reference proteome</keyword>
<evidence type="ECO:0000313" key="10">
    <source>
        <dbReference type="EMBL" id="TDR79915.1"/>
    </source>
</evidence>
<dbReference type="SUPFAM" id="SSF117143">
    <property type="entry name" value="Flagellar hook protein flgE"/>
    <property type="match status" value="1"/>
</dbReference>
<proteinExistence type="inferred from homology"/>
<dbReference type="Pfam" id="PF22692">
    <property type="entry name" value="LlgE_F_G_D1"/>
    <property type="match status" value="1"/>
</dbReference>
<dbReference type="GO" id="GO:0071978">
    <property type="term" value="P:bacterial-type flagellum-dependent swarming motility"/>
    <property type="evidence" value="ECO:0007669"/>
    <property type="project" value="TreeGrafter"/>
</dbReference>
<protein>
    <recommendedName>
        <fullName evidence="3 5">Flagellar hook protein FlgE</fullName>
    </recommendedName>
</protein>
<dbReference type="NCBIfam" id="NF004238">
    <property type="entry name" value="PRK05682.1-1"/>
    <property type="match status" value="1"/>
</dbReference>
<dbReference type="PROSITE" id="PS00588">
    <property type="entry name" value="FLAGELLA_BB_ROD"/>
    <property type="match status" value="1"/>
</dbReference>
<dbReference type="InterPro" id="IPR010930">
    <property type="entry name" value="Flg_bb/hook_C_dom"/>
</dbReference>
<dbReference type="PANTHER" id="PTHR30435">
    <property type="entry name" value="FLAGELLAR PROTEIN"/>
    <property type="match status" value="1"/>
</dbReference>
<accession>A0A4R7B814</accession>
<dbReference type="InterPro" id="IPR001444">
    <property type="entry name" value="Flag_bb_rod_N"/>
</dbReference>
<evidence type="ECO:0000256" key="2">
    <source>
        <dbReference type="ARBA" id="ARBA00009677"/>
    </source>
</evidence>
<dbReference type="RefSeq" id="WP_133680134.1">
    <property type="nucleotide sequence ID" value="NZ_SNZP01000006.1"/>
</dbReference>
<comment type="similarity">
    <text evidence="2 5">Belongs to the flagella basal body rod proteins family.</text>
</comment>
<feature type="domain" description="Flagellar basal-body/hook protein C-terminal" evidence="7">
    <location>
        <begin position="374"/>
        <end position="417"/>
    </location>
</feature>
<evidence type="ECO:0000256" key="1">
    <source>
        <dbReference type="ARBA" id="ARBA00004117"/>
    </source>
</evidence>
<dbReference type="InterPro" id="IPR037058">
    <property type="entry name" value="Falgellar_hook_FlgE_sf"/>
</dbReference>
<feature type="domain" description="Flagellar basal body rod protein N-terminal" evidence="6">
    <location>
        <begin position="6"/>
        <end position="33"/>
    </location>
</feature>
<dbReference type="AlphaFoldDB" id="A0A4R7B814"/>
<dbReference type="GO" id="GO:0009425">
    <property type="term" value="C:bacterial-type flagellum basal body"/>
    <property type="evidence" value="ECO:0007669"/>
    <property type="project" value="UniProtKB-SubCell"/>
</dbReference>
<dbReference type="GO" id="GO:0005829">
    <property type="term" value="C:cytosol"/>
    <property type="evidence" value="ECO:0007669"/>
    <property type="project" value="TreeGrafter"/>
</dbReference>
<comment type="caution">
    <text evidence="10">The sequence shown here is derived from an EMBL/GenBank/DDBJ whole genome shotgun (WGS) entry which is preliminary data.</text>
</comment>
<feature type="domain" description="Flagellar hook protein FlgE D2" evidence="8">
    <location>
        <begin position="167"/>
        <end position="299"/>
    </location>
</feature>
<evidence type="ECO:0000259" key="6">
    <source>
        <dbReference type="Pfam" id="PF00460"/>
    </source>
</evidence>
<dbReference type="Proteomes" id="UP000295611">
    <property type="component" value="Unassembled WGS sequence"/>
</dbReference>
<dbReference type="EMBL" id="SNZP01000006">
    <property type="protein sequence ID" value="TDR79915.1"/>
    <property type="molecule type" value="Genomic_DNA"/>
</dbReference>
<evidence type="ECO:0000256" key="5">
    <source>
        <dbReference type="RuleBase" id="RU362116"/>
    </source>
</evidence>
<name>A0A4R7B814_9NEIS</name>